<name>A0AAE3ITW9_9BACI</name>
<reference evidence="2" key="1">
    <citation type="submission" date="2022-10" db="EMBL/GenBank/DDBJ databases">
        <title>Description of Fervidibacillus gen. nov. in the family Fervidibacillaceae fam. nov. with two species, Fervidibacillus albus sp. nov., and Fervidibacillus halotolerans sp. nov., isolated from tidal flat sediments.</title>
        <authorList>
            <person name="Kwon K.K."/>
            <person name="Yang S.-H."/>
        </authorList>
    </citation>
    <scope>NUCLEOTIDE SEQUENCE</scope>
    <source>
        <strain evidence="2">JCM 19140</strain>
    </source>
</reference>
<comment type="caution">
    <text evidence="2">The sequence shown here is derived from an EMBL/GenBank/DDBJ whole genome shotgun (WGS) entry which is preliminary data.</text>
</comment>
<accession>A0AAE3ITW9</accession>
<dbReference type="Pfam" id="PF23843">
    <property type="entry name" value="DUF7210"/>
    <property type="match status" value="1"/>
</dbReference>
<sequence>MDLKVKGHVKHNGKWYKPGQELKKIKNEDGNRLVDLDAAEEIGKSEEPKVTE</sequence>
<gene>
    <name evidence="2" type="ORF">OEV98_11000</name>
</gene>
<evidence type="ECO:0000313" key="2">
    <source>
        <dbReference type="EMBL" id="MCU9614087.1"/>
    </source>
</evidence>
<protein>
    <recommendedName>
        <fullName evidence="1">DUF7210 domain-containing protein</fullName>
    </recommendedName>
</protein>
<dbReference type="AlphaFoldDB" id="A0AAE3ITW9"/>
<organism evidence="2 3">
    <name type="scientific">Perspicuibacillus lycopersici</name>
    <dbReference type="NCBI Taxonomy" id="1325689"/>
    <lineage>
        <taxon>Bacteria</taxon>
        <taxon>Bacillati</taxon>
        <taxon>Bacillota</taxon>
        <taxon>Bacilli</taxon>
        <taxon>Bacillales</taxon>
        <taxon>Bacillaceae</taxon>
        <taxon>Perspicuibacillus</taxon>
    </lineage>
</organism>
<evidence type="ECO:0000259" key="1">
    <source>
        <dbReference type="Pfam" id="PF23843"/>
    </source>
</evidence>
<keyword evidence="3" id="KW-1185">Reference proteome</keyword>
<dbReference type="InterPro" id="IPR055634">
    <property type="entry name" value="DUF7210"/>
</dbReference>
<dbReference type="RefSeq" id="WP_263073323.1">
    <property type="nucleotide sequence ID" value="NZ_JAOUSF010000003.1"/>
</dbReference>
<dbReference type="EMBL" id="JAOUSF010000003">
    <property type="protein sequence ID" value="MCU9614087.1"/>
    <property type="molecule type" value="Genomic_DNA"/>
</dbReference>
<proteinExistence type="predicted"/>
<evidence type="ECO:0000313" key="3">
    <source>
        <dbReference type="Proteomes" id="UP001209318"/>
    </source>
</evidence>
<dbReference type="Proteomes" id="UP001209318">
    <property type="component" value="Unassembled WGS sequence"/>
</dbReference>
<feature type="domain" description="DUF7210" evidence="1">
    <location>
        <begin position="1"/>
        <end position="38"/>
    </location>
</feature>